<keyword evidence="2 7" id="KW-0328">Glycosyltransferase</keyword>
<evidence type="ECO:0000256" key="3">
    <source>
        <dbReference type="ARBA" id="ARBA00022679"/>
    </source>
</evidence>
<dbReference type="PANTHER" id="PTHR14453:SF89">
    <property type="entry name" value="PROTEIN MONO-ADP-RIBOSYLTRANSFERASE PARP14"/>
    <property type="match status" value="1"/>
</dbReference>
<feature type="domain" description="Macro" evidence="11">
    <location>
        <begin position="774"/>
        <end position="960"/>
    </location>
</feature>
<dbReference type="InterPro" id="IPR054596">
    <property type="entry name" value="PARP14_WWE"/>
</dbReference>
<dbReference type="Pfam" id="PF23245">
    <property type="entry name" value="RRM_PARP14_2"/>
    <property type="match status" value="1"/>
</dbReference>
<evidence type="ECO:0000313" key="12">
    <source>
        <dbReference type="Ensembl" id="ENSSAUP00010032153.1"/>
    </source>
</evidence>
<dbReference type="GO" id="GO:0003950">
    <property type="term" value="F:NAD+ poly-ADP-ribosyltransferase activity"/>
    <property type="evidence" value="ECO:0007669"/>
    <property type="project" value="UniProtKB-UniRule"/>
</dbReference>
<feature type="domain" description="Macro" evidence="11">
    <location>
        <begin position="983"/>
        <end position="1168"/>
    </location>
</feature>
<keyword evidence="5" id="KW-0539">Nucleus</keyword>
<dbReference type="InterPro" id="IPR057044">
    <property type="entry name" value="PARP14_KH_1"/>
</dbReference>
<dbReference type="Pfam" id="PF23249">
    <property type="entry name" value="KH_PARP14_3"/>
    <property type="match status" value="1"/>
</dbReference>
<dbReference type="OMA" id="GQLCCKK"/>
<feature type="compositionally biased region" description="Basic and acidic residues" evidence="8">
    <location>
        <begin position="95"/>
        <end position="114"/>
    </location>
</feature>
<feature type="domain" description="PARP catalytic" evidence="10">
    <location>
        <begin position="1587"/>
        <end position="1783"/>
    </location>
</feature>
<dbReference type="Pfam" id="PF23253">
    <property type="entry name" value="KH_PARP14_6"/>
    <property type="match status" value="1"/>
</dbReference>
<sequence>MADAYSYALLVELGEHKVPKLKNKLVKYFQSKKANGGDCQVEYENGSRTAVLRFRTEQDQKNVLAKEAHQIPLDKSVLKVTVRLITDETATQDTPSEKRNKKSADVAVKDKLTDEPTPAAEVKTEEKGGDDETEDEEISSTTAVLGNIPQSLNQDFLDMLVENIVKDVDYTLEFIPDISSAVVTFQSEKETTDFVTRCSQNRTFKNKGLSVQVLEVTKQVVAEDLGDSDEDLLRLYFDGKAGEVDNVALNEVEQSAIITFKYHKAVKEILKKKHQIKKKDIRVYPFYKSLGTALYGKDKPSPKLPATISEATDSAVWRYLNDNQSAAETIRGHLAKHFCNVNLDKSTVLLSPESSLLQQKDAKAIIKDWRDTVKSAFAQALSKFKSLKLEPESELWEESEAMIRKALVNEDVVVVSDKANGVVSVAGLVDNVNKLQQALCESMNKIAKRVQREKSSTTQKITVSQSIYKLLCQDGLQDKLQGIYPDLKMSFTKDSPDLMVTGLYDEIMKTQQIICDAVFELKRQNLEIDKYVLDLLKDEQPEELTEALLISNGINAAFEIKAQKVRLIAASDKDLNDAEDHLVKLLISQCIDVEDSNVLKKPEWKHLVSSLEEANNKSYKRIRIHTTGQQVVVCGHKNNVISVSRDLNSFLKQNAHVEETVAVKSDTIVRYIEKLKSSGSAQLNDKVAVSYRKKAICLSGSREVVTPSKALVENLVSSLSFDSVSICKPGMRKYFQDNERMVVTSLLNETGCQVQLVDETGGGQDDLGKGQLPGPVYQLQTADGVEIAVCKADMCRYPVQAVVNALTEDLKLKGGLAAALLKAGGPQLQDECDKVINLKGHLKPGDCVITGAGGQLRCNKIIHAVVPKFDSKKVQKSRALLKKAVKESLELAEKHGCLTVALPTIGRSQGFMPNVCAETMIKAVKEHLDEKFDITLKTIHFVDSDDSAVKAMEAAIRHEFGSQSVSQPQQTLPSKVTKSPTMNCLGQAQTKEGLDITLMKGNIQHATTEVTVNTVFEDLDLRRGAVSNAIFGAAGAKLQQLVNANNASGSVGEVIVTEGCNLKSKQVFHAVTPHWDNGQGTAEKILKGIFKDCLNRAEDTGLTSISFPAIGSGNLGFPKDLAASVMLDEIIAFSSKTQPKLLKEIMIILYPGDAKTIQVFSDEFQKKFPNASGVSVPTSSPQSTGVFSKVVSSSGMSETKMGSVVIQAVTGDITKETTDVIVNSSNEKFSLKSGVSKAILEAAGSTVEDECEELGAQPNPGMIMTQPGNLKCKQILHLAGQSDPVKINTVVKDALQMCVTHSHTSVSLPAIGTGQGNVKAGQVADAILDAVIEVLSQNPSSTLNTIRIVIFQSNMLKEFNNSMQQREATDPKDKSTSIWGRITSGVKSLFTGSPDKPKKVDDFVVIETVKADPACIHICGESQAKVDLAKQWINKLISKEQDSKPISNKAIHSLSVANIKRMVDIQKTMNVSIKTVNQKDKPSIIIEGLTKDVLKASIEIDEMLSDAREKEDLRKNVAEWQYQEGSSFLSFDLQTNYDLEKAFEKKIPSVKVTIQGQSYTVHTSSGLAADNQGRTLEIKRIDKTKDDDIPLTWDAMPANTTSQAFPITAGTPEYTEVEKLFSATCTQAILKIERIQNPGLWKALQIKKVDMEQRNGHQNNEKRLFHGTTHDTVALINDSGFNRVFAGKNAAYHGNGTYFAVDASYSARDTYSKPQNGEKLMYLCRVLTGDFALGKQDIITAPAKDTTGIQKYDSVVDNVAKPNMFVIFHDCQAYPEYLITFKQ</sequence>
<dbReference type="Pfam" id="PF23254">
    <property type="entry name" value="KH_PARP14_8"/>
    <property type="match status" value="1"/>
</dbReference>
<dbReference type="InterPro" id="IPR057050">
    <property type="entry name" value="RRM_PARP14_2"/>
</dbReference>
<dbReference type="FunFam" id="3.90.228.10:FF:000008">
    <property type="entry name" value="Poly [ADP-ribose] polymerase"/>
    <property type="match status" value="1"/>
</dbReference>
<keyword evidence="4 7" id="KW-0520">NAD</keyword>
<keyword evidence="3 7" id="KW-0808">Transferase</keyword>
<dbReference type="Pfam" id="PF23085">
    <property type="entry name" value="RRM_PARP14_3"/>
    <property type="match status" value="1"/>
</dbReference>
<dbReference type="InterPro" id="IPR012317">
    <property type="entry name" value="Poly(ADP-ribose)pol_cat_dom"/>
</dbReference>
<dbReference type="GO" id="GO:0005737">
    <property type="term" value="C:cytoplasm"/>
    <property type="evidence" value="ECO:0007669"/>
    <property type="project" value="TreeGrafter"/>
</dbReference>
<dbReference type="InterPro" id="IPR057047">
    <property type="entry name" value="PARP14_KH_5"/>
</dbReference>
<dbReference type="CDD" id="cd01439">
    <property type="entry name" value="TCCD_inducible_PARP_like"/>
    <property type="match status" value="1"/>
</dbReference>
<dbReference type="InterPro" id="IPR057043">
    <property type="entry name" value="PARP14_KH_2"/>
</dbReference>
<reference evidence="12" key="2">
    <citation type="submission" date="2025-08" db="UniProtKB">
        <authorList>
            <consortium name="Ensembl"/>
        </authorList>
    </citation>
    <scope>IDENTIFICATION</scope>
</reference>
<dbReference type="Pfam" id="PF23084">
    <property type="entry name" value="KH_PARP14_1"/>
    <property type="match status" value="1"/>
</dbReference>
<accession>A0A671VZ19</accession>
<dbReference type="GO" id="GO:0010629">
    <property type="term" value="P:negative regulation of gene expression"/>
    <property type="evidence" value="ECO:0007669"/>
    <property type="project" value="TreeGrafter"/>
</dbReference>
<dbReference type="PROSITE" id="PS50918">
    <property type="entry name" value="WWE"/>
    <property type="match status" value="1"/>
</dbReference>
<dbReference type="GO" id="GO:0070212">
    <property type="term" value="P:protein poly-ADP-ribosylation"/>
    <property type="evidence" value="ECO:0007669"/>
    <property type="project" value="TreeGrafter"/>
</dbReference>
<evidence type="ECO:0000256" key="5">
    <source>
        <dbReference type="ARBA" id="ARBA00023242"/>
    </source>
</evidence>
<dbReference type="Pfam" id="PF23252">
    <property type="entry name" value="KH_PARP14_5"/>
    <property type="match status" value="1"/>
</dbReference>
<dbReference type="PROSITE" id="PS51059">
    <property type="entry name" value="PARP_CATALYTIC"/>
    <property type="match status" value="1"/>
</dbReference>
<dbReference type="InterPro" id="IPR057048">
    <property type="entry name" value="PARP14_KH_6"/>
</dbReference>
<evidence type="ECO:0000256" key="7">
    <source>
        <dbReference type="RuleBase" id="RU362114"/>
    </source>
</evidence>
<dbReference type="InterPro" id="IPR037197">
    <property type="entry name" value="WWE_dom_sf"/>
</dbReference>
<comment type="subcellular location">
    <subcellularLocation>
        <location evidence="1">Nucleus</location>
    </subcellularLocation>
</comment>
<reference evidence="12" key="1">
    <citation type="submission" date="2021-04" db="EMBL/GenBank/DDBJ databases">
        <authorList>
            <consortium name="Wellcome Sanger Institute Data Sharing"/>
        </authorList>
    </citation>
    <scope>NUCLEOTIDE SEQUENCE [LARGE SCALE GENOMIC DNA]</scope>
</reference>
<dbReference type="GO" id="GO:0003714">
    <property type="term" value="F:transcription corepressor activity"/>
    <property type="evidence" value="ECO:0007669"/>
    <property type="project" value="TreeGrafter"/>
</dbReference>
<name>A0A671VZ19_SPAAU</name>
<dbReference type="GeneTree" id="ENSGT00940000154311"/>
<dbReference type="InterPro" id="IPR002589">
    <property type="entry name" value="Macro_dom"/>
</dbReference>
<evidence type="ECO:0000256" key="6">
    <source>
        <dbReference type="ARBA" id="ARBA00024347"/>
    </source>
</evidence>
<reference evidence="12" key="3">
    <citation type="submission" date="2025-09" db="UniProtKB">
        <authorList>
            <consortium name="Ensembl"/>
        </authorList>
    </citation>
    <scope>IDENTIFICATION</scope>
</reference>
<evidence type="ECO:0000256" key="8">
    <source>
        <dbReference type="SAM" id="MobiDB-lite"/>
    </source>
</evidence>
<dbReference type="CDD" id="cd02903">
    <property type="entry name" value="Macro_BAL-like"/>
    <property type="match status" value="2"/>
</dbReference>
<gene>
    <name evidence="12" type="primary">parp14rs1</name>
</gene>
<feature type="compositionally biased region" description="Acidic residues" evidence="8">
    <location>
        <begin position="128"/>
        <end position="138"/>
    </location>
</feature>
<dbReference type="Gene3D" id="3.30.720.50">
    <property type="match status" value="1"/>
</dbReference>
<dbReference type="Pfam" id="PF00644">
    <property type="entry name" value="PARP"/>
    <property type="match status" value="1"/>
</dbReference>
<evidence type="ECO:0000259" key="11">
    <source>
        <dbReference type="PROSITE" id="PS51154"/>
    </source>
</evidence>
<protein>
    <recommendedName>
        <fullName evidence="7">Poly [ADP-ribose] polymerase</fullName>
        <shortName evidence="7">PARP</shortName>
        <ecNumber evidence="7">2.4.2.-</ecNumber>
    </recommendedName>
</protein>
<dbReference type="Pfam" id="PF22005">
    <property type="entry name" value="WWE_1"/>
    <property type="match status" value="1"/>
</dbReference>
<dbReference type="Gene3D" id="3.90.228.10">
    <property type="match status" value="1"/>
</dbReference>
<evidence type="ECO:0000256" key="2">
    <source>
        <dbReference type="ARBA" id="ARBA00022676"/>
    </source>
</evidence>
<dbReference type="Pfam" id="PF23251">
    <property type="entry name" value="KH_PARP14_4"/>
    <property type="match status" value="1"/>
</dbReference>
<feature type="domain" description="WWE" evidence="9">
    <location>
        <begin position="1506"/>
        <end position="1580"/>
    </location>
</feature>
<dbReference type="Pfam" id="PF23222">
    <property type="entry name" value="RRM_PARP14_1"/>
    <property type="match status" value="1"/>
</dbReference>
<keyword evidence="13" id="KW-1185">Reference proteome</keyword>
<feature type="region of interest" description="Disordered" evidence="8">
    <location>
        <begin position="91"/>
        <end position="144"/>
    </location>
</feature>
<dbReference type="InterPro" id="IPR052056">
    <property type="entry name" value="Mono-ARTD/PARP"/>
</dbReference>
<evidence type="ECO:0000256" key="1">
    <source>
        <dbReference type="ARBA" id="ARBA00004123"/>
    </source>
</evidence>
<dbReference type="GO" id="GO:0005634">
    <property type="term" value="C:nucleus"/>
    <property type="evidence" value="ECO:0007669"/>
    <property type="project" value="UniProtKB-SubCell"/>
</dbReference>
<dbReference type="PROSITE" id="PS51154">
    <property type="entry name" value="MACRO"/>
    <property type="match status" value="3"/>
</dbReference>
<dbReference type="Pfam" id="PF23248">
    <property type="entry name" value="KH_PARP14_2"/>
    <property type="match status" value="1"/>
</dbReference>
<dbReference type="InterPro" id="IPR043472">
    <property type="entry name" value="Macro_dom-like"/>
</dbReference>
<evidence type="ECO:0000259" key="9">
    <source>
        <dbReference type="PROSITE" id="PS50918"/>
    </source>
</evidence>
<dbReference type="SUPFAM" id="SSF56399">
    <property type="entry name" value="ADP-ribosylation"/>
    <property type="match status" value="1"/>
</dbReference>
<proteinExistence type="inferred from homology"/>
<dbReference type="Gene3D" id="3.30.70.330">
    <property type="match status" value="2"/>
</dbReference>
<dbReference type="Pfam" id="PF01661">
    <property type="entry name" value="Macro"/>
    <property type="match status" value="3"/>
</dbReference>
<dbReference type="InterPro" id="IPR057051">
    <property type="entry name" value="PARP14_RPM_1"/>
</dbReference>
<evidence type="ECO:0000313" key="13">
    <source>
        <dbReference type="Proteomes" id="UP000472265"/>
    </source>
</evidence>
<dbReference type="CDD" id="cd02907">
    <property type="entry name" value="Macro_Af1521_BAL-like"/>
    <property type="match status" value="1"/>
</dbReference>
<evidence type="ECO:0000259" key="10">
    <source>
        <dbReference type="PROSITE" id="PS51059"/>
    </source>
</evidence>
<dbReference type="InterPro" id="IPR057046">
    <property type="entry name" value="PARP14_KH_4"/>
</dbReference>
<comment type="similarity">
    <text evidence="6">Belongs to the ARTD/PARP family.</text>
</comment>
<dbReference type="InterPro" id="IPR057049">
    <property type="entry name" value="PARP14_KH_8"/>
</dbReference>
<dbReference type="SUPFAM" id="SSF117839">
    <property type="entry name" value="WWE domain"/>
    <property type="match status" value="1"/>
</dbReference>
<dbReference type="InterPro" id="IPR012677">
    <property type="entry name" value="Nucleotide-bd_a/b_plait_sf"/>
</dbReference>
<organism evidence="12 13">
    <name type="scientific">Sparus aurata</name>
    <name type="common">Gilthead sea bream</name>
    <dbReference type="NCBI Taxonomy" id="8175"/>
    <lineage>
        <taxon>Eukaryota</taxon>
        <taxon>Metazoa</taxon>
        <taxon>Chordata</taxon>
        <taxon>Craniata</taxon>
        <taxon>Vertebrata</taxon>
        <taxon>Euteleostomi</taxon>
        <taxon>Actinopterygii</taxon>
        <taxon>Neopterygii</taxon>
        <taxon>Teleostei</taxon>
        <taxon>Neoteleostei</taxon>
        <taxon>Acanthomorphata</taxon>
        <taxon>Eupercaria</taxon>
        <taxon>Spariformes</taxon>
        <taxon>Sparidae</taxon>
        <taxon>Sparus</taxon>
    </lineage>
</organism>
<evidence type="ECO:0000256" key="4">
    <source>
        <dbReference type="ARBA" id="ARBA00023027"/>
    </source>
</evidence>
<dbReference type="Proteomes" id="UP000472265">
    <property type="component" value="Chromosome 9"/>
</dbReference>
<dbReference type="EC" id="2.4.2.-" evidence="7"/>
<dbReference type="InterPro" id="IPR057045">
    <property type="entry name" value="PARP14_KH_3"/>
</dbReference>
<dbReference type="Gene3D" id="3.40.220.10">
    <property type="entry name" value="Leucine Aminopeptidase, subunit E, domain 1"/>
    <property type="match status" value="3"/>
</dbReference>
<feature type="domain" description="Macro" evidence="11">
    <location>
        <begin position="1193"/>
        <end position="1367"/>
    </location>
</feature>
<dbReference type="SMART" id="SM00506">
    <property type="entry name" value="A1pp"/>
    <property type="match status" value="3"/>
</dbReference>
<dbReference type="InterPro" id="IPR004170">
    <property type="entry name" value="WWE_dom"/>
</dbReference>
<dbReference type="SUPFAM" id="SSF52949">
    <property type="entry name" value="Macro domain-like"/>
    <property type="match status" value="3"/>
</dbReference>
<dbReference type="Ensembl" id="ENSSAUT00010033867.1">
    <property type="protein sequence ID" value="ENSSAUP00010032153.1"/>
    <property type="gene ID" value="ENSSAUG00010013668.1"/>
</dbReference>
<dbReference type="PANTHER" id="PTHR14453">
    <property type="entry name" value="PARP/ZINC FINGER CCCH TYPE DOMAIN CONTAINING PROTEIN"/>
    <property type="match status" value="1"/>
</dbReference>
<dbReference type="GO" id="GO:1990404">
    <property type="term" value="F:NAD+-protein mono-ADP-ribosyltransferase activity"/>
    <property type="evidence" value="ECO:0007669"/>
    <property type="project" value="TreeGrafter"/>
</dbReference>